<gene>
    <name evidence="2" type="ORF">DILT_LOCUS9751</name>
</gene>
<keyword evidence="3" id="KW-1185">Reference proteome</keyword>
<protein>
    <submittedName>
        <fullName evidence="2">Uncharacterized protein</fullName>
    </submittedName>
</protein>
<organism evidence="2 3">
    <name type="scientific">Dibothriocephalus latus</name>
    <name type="common">Fish tapeworm</name>
    <name type="synonym">Diphyllobothrium latum</name>
    <dbReference type="NCBI Taxonomy" id="60516"/>
    <lineage>
        <taxon>Eukaryota</taxon>
        <taxon>Metazoa</taxon>
        <taxon>Spiralia</taxon>
        <taxon>Lophotrochozoa</taxon>
        <taxon>Platyhelminthes</taxon>
        <taxon>Cestoda</taxon>
        <taxon>Eucestoda</taxon>
        <taxon>Diphyllobothriidea</taxon>
        <taxon>Diphyllobothriidae</taxon>
        <taxon>Dibothriocephalus</taxon>
    </lineage>
</organism>
<dbReference type="EMBL" id="UYRU01057754">
    <property type="protein sequence ID" value="VDN13920.1"/>
    <property type="molecule type" value="Genomic_DNA"/>
</dbReference>
<evidence type="ECO:0000256" key="1">
    <source>
        <dbReference type="SAM" id="MobiDB-lite"/>
    </source>
</evidence>
<proteinExistence type="predicted"/>
<dbReference type="AlphaFoldDB" id="A0A3P7LKK4"/>
<evidence type="ECO:0000313" key="3">
    <source>
        <dbReference type="Proteomes" id="UP000281553"/>
    </source>
</evidence>
<reference evidence="2 3" key="1">
    <citation type="submission" date="2018-11" db="EMBL/GenBank/DDBJ databases">
        <authorList>
            <consortium name="Pathogen Informatics"/>
        </authorList>
    </citation>
    <scope>NUCLEOTIDE SEQUENCE [LARGE SCALE GENOMIC DNA]</scope>
</reference>
<accession>A0A3P7LKK4</accession>
<dbReference type="Proteomes" id="UP000281553">
    <property type="component" value="Unassembled WGS sequence"/>
</dbReference>
<name>A0A3P7LKK4_DIBLA</name>
<evidence type="ECO:0000313" key="2">
    <source>
        <dbReference type="EMBL" id="VDN13920.1"/>
    </source>
</evidence>
<feature type="region of interest" description="Disordered" evidence="1">
    <location>
        <begin position="26"/>
        <end position="45"/>
    </location>
</feature>
<sequence>MDRLVSIVATWSYHGSALMQLRKAGTAKTGAKKRPASPPAAATKERVNKIEAAEVSARAAKRLSAFAFSDNA</sequence>